<evidence type="ECO:0000256" key="1">
    <source>
        <dbReference type="ARBA" id="ARBA00004651"/>
    </source>
</evidence>
<protein>
    <submittedName>
        <fullName evidence="7">NADH-ubiquinone/plastoquinone oxidoreductase chain 4L</fullName>
    </submittedName>
</protein>
<dbReference type="EMBL" id="ACUX02000006">
    <property type="protein sequence ID" value="EEZ61673.1"/>
    <property type="molecule type" value="Genomic_DNA"/>
</dbReference>
<accession>D0WGR0</accession>
<feature type="transmembrane region" description="Helical" evidence="6">
    <location>
        <begin position="99"/>
        <end position="117"/>
    </location>
</feature>
<dbReference type="Proteomes" id="UP000006001">
    <property type="component" value="Unassembled WGS sequence"/>
</dbReference>
<keyword evidence="3 6" id="KW-0812">Transmembrane</keyword>
<keyword evidence="4 6" id="KW-1133">Transmembrane helix</keyword>
<evidence type="ECO:0000313" key="7">
    <source>
        <dbReference type="EMBL" id="EEZ61673.1"/>
    </source>
</evidence>
<dbReference type="STRING" id="649764.HMPREF0762_01014"/>
<dbReference type="NCBIfam" id="NF008556">
    <property type="entry name" value="PRK11492.1"/>
    <property type="match status" value="1"/>
</dbReference>
<evidence type="ECO:0000256" key="3">
    <source>
        <dbReference type="ARBA" id="ARBA00022692"/>
    </source>
</evidence>
<dbReference type="PANTHER" id="PTHR38601:SF1">
    <property type="entry name" value="HYDROGENASE-4 COMPONENT E"/>
    <property type="match status" value="1"/>
</dbReference>
<dbReference type="InterPro" id="IPR039428">
    <property type="entry name" value="NUOK/Mnh_C1-like"/>
</dbReference>
<dbReference type="RefSeq" id="WP_006362272.1">
    <property type="nucleotide sequence ID" value="NZ_GG700630.1"/>
</dbReference>
<dbReference type="HOGENOM" id="CLU_088957_2_0_11"/>
<feature type="transmembrane region" description="Helical" evidence="6">
    <location>
        <begin position="129"/>
        <end position="146"/>
    </location>
</feature>
<dbReference type="AlphaFoldDB" id="D0WGR0"/>
<comment type="subcellular location">
    <subcellularLocation>
        <location evidence="1">Cell membrane</location>
        <topology evidence="1">Multi-pass membrane protein</topology>
    </subcellularLocation>
</comment>
<dbReference type="OrthoDB" id="8587617at2"/>
<evidence type="ECO:0000256" key="5">
    <source>
        <dbReference type="ARBA" id="ARBA00023136"/>
    </source>
</evidence>
<keyword evidence="2" id="KW-1003">Cell membrane</keyword>
<dbReference type="GeneID" id="85007565"/>
<dbReference type="PANTHER" id="PTHR38601">
    <property type="entry name" value="HYDROGENASE-4 COMPONENT E"/>
    <property type="match status" value="1"/>
</dbReference>
<evidence type="ECO:0000256" key="2">
    <source>
        <dbReference type="ARBA" id="ARBA00022475"/>
    </source>
</evidence>
<feature type="transmembrane region" description="Helical" evidence="6">
    <location>
        <begin position="177"/>
        <end position="198"/>
    </location>
</feature>
<dbReference type="Gene3D" id="1.10.287.3510">
    <property type="match status" value="1"/>
</dbReference>
<dbReference type="GO" id="GO:0005886">
    <property type="term" value="C:plasma membrane"/>
    <property type="evidence" value="ECO:0007669"/>
    <property type="project" value="UniProtKB-SubCell"/>
</dbReference>
<name>D0WGR0_SLAES</name>
<keyword evidence="5 6" id="KW-0472">Membrane</keyword>
<feature type="transmembrane region" description="Helical" evidence="6">
    <location>
        <begin position="30"/>
        <end position="51"/>
    </location>
</feature>
<dbReference type="InterPro" id="IPR038730">
    <property type="entry name" value="HyfE-like"/>
</dbReference>
<keyword evidence="8" id="KW-1185">Reference proteome</keyword>
<feature type="transmembrane region" description="Helical" evidence="6">
    <location>
        <begin position="57"/>
        <end position="79"/>
    </location>
</feature>
<reference evidence="7" key="1">
    <citation type="submission" date="2009-10" db="EMBL/GenBank/DDBJ databases">
        <authorList>
            <person name="Weinstock G."/>
            <person name="Sodergren E."/>
            <person name="Clifton S."/>
            <person name="Fulton L."/>
            <person name="Fulton B."/>
            <person name="Courtney L."/>
            <person name="Fronick C."/>
            <person name="Harrison M."/>
            <person name="Strong C."/>
            <person name="Farmer C."/>
            <person name="Delahaunty K."/>
            <person name="Markovic C."/>
            <person name="Hall O."/>
            <person name="Minx P."/>
            <person name="Tomlinson C."/>
            <person name="Mitreva M."/>
            <person name="Nelson J."/>
            <person name="Hou S."/>
            <person name="Wollam A."/>
            <person name="Pepin K.H."/>
            <person name="Johnson M."/>
            <person name="Bhonagiri V."/>
            <person name="Nash W.E."/>
            <person name="Warren W."/>
            <person name="Chinwalla A."/>
            <person name="Mardis E.R."/>
            <person name="Wilson R.K."/>
        </authorList>
    </citation>
    <scope>NUCLEOTIDE SEQUENCE [LARGE SCALE GENOMIC DNA]</scope>
    <source>
        <strain evidence="7">ATCC 700122</strain>
    </source>
</reference>
<dbReference type="Pfam" id="PF00420">
    <property type="entry name" value="Oxidored_q2"/>
    <property type="match status" value="1"/>
</dbReference>
<proteinExistence type="predicted"/>
<evidence type="ECO:0000256" key="6">
    <source>
        <dbReference type="SAM" id="Phobius"/>
    </source>
</evidence>
<organism evidence="7 8">
    <name type="scientific">Slackia exigua (strain ATCC 700122 / DSM 15923 / CIP 105133 / JCM 11022 / KCTC 5966 / S-7)</name>
    <dbReference type="NCBI Taxonomy" id="649764"/>
    <lineage>
        <taxon>Bacteria</taxon>
        <taxon>Bacillati</taxon>
        <taxon>Actinomycetota</taxon>
        <taxon>Coriobacteriia</taxon>
        <taxon>Eggerthellales</taxon>
        <taxon>Eggerthellaceae</taxon>
        <taxon>Slackia</taxon>
    </lineage>
</organism>
<gene>
    <name evidence="7" type="ORF">HMPREF0762_01014</name>
</gene>
<dbReference type="eggNOG" id="COG4237">
    <property type="taxonomic scope" value="Bacteria"/>
</dbReference>
<evidence type="ECO:0000313" key="8">
    <source>
        <dbReference type="Proteomes" id="UP000006001"/>
    </source>
</evidence>
<sequence length="217" mass="23080">MDGFTIVNILGAFLIITSLVIVLEKAPRKAAYGYIVQSLVLIGCFLALAVTTGSVELYEWSVTAFVTKVVVVPSVIIFLSRKIADAGSELEPKLTATKAIVLVAVEVAICFIAVQNIDLPAAVEVKPALAISLAHFFIGLTCIITQRNVVKQIFGYCLMENGSHLTLALLASNAPALVEIGVATDAFFAVIILSVLAYRLYGVAHTVNADDLTELKG</sequence>
<comment type="caution">
    <text evidence="7">The sequence shown here is derived from an EMBL/GenBank/DDBJ whole genome shotgun (WGS) entry which is preliminary data.</text>
</comment>
<feature type="transmembrane region" description="Helical" evidence="6">
    <location>
        <begin position="6"/>
        <end position="23"/>
    </location>
</feature>
<evidence type="ECO:0000256" key="4">
    <source>
        <dbReference type="ARBA" id="ARBA00022989"/>
    </source>
</evidence>